<dbReference type="FunFam" id="1.20.80.10:FF:000005">
    <property type="entry name" value="FERM, RhoGEF and pleckstrin domain-containing protein 1"/>
    <property type="match status" value="1"/>
</dbReference>
<dbReference type="PANTHER" id="PTHR45858">
    <property type="entry name" value="FERM DOMAIN CONTAINING PROTEIN"/>
    <property type="match status" value="1"/>
</dbReference>
<dbReference type="SUPFAM" id="SSF54236">
    <property type="entry name" value="Ubiquitin-like"/>
    <property type="match status" value="1"/>
</dbReference>
<dbReference type="InterPro" id="IPR019749">
    <property type="entry name" value="Band_41_domain"/>
</dbReference>
<dbReference type="InterPro" id="IPR019747">
    <property type="entry name" value="FERM_CS"/>
</dbReference>
<dbReference type="InterPro" id="IPR051835">
    <property type="entry name" value="RAC1-GEF"/>
</dbReference>
<dbReference type="AlphaFoldDB" id="A0A674CL29"/>
<protein>
    <submittedName>
        <fullName evidence="2">FERM domain containing 7</fullName>
    </submittedName>
</protein>
<name>A0A674CL29_SALTR</name>
<dbReference type="InterPro" id="IPR018979">
    <property type="entry name" value="FERM_N"/>
</dbReference>
<dbReference type="InterPro" id="IPR019748">
    <property type="entry name" value="FERM_central"/>
</dbReference>
<dbReference type="PRINTS" id="PR00935">
    <property type="entry name" value="BAND41"/>
</dbReference>
<dbReference type="PROSITE" id="PS50057">
    <property type="entry name" value="FERM_3"/>
    <property type="match status" value="1"/>
</dbReference>
<dbReference type="Ensembl" id="ENSSTUT00000089493.1">
    <property type="protein sequence ID" value="ENSSTUP00000084164.1"/>
    <property type="gene ID" value="ENSSTUG00000036940.1"/>
</dbReference>
<dbReference type="Proteomes" id="UP000472277">
    <property type="component" value="Chromosome 19"/>
</dbReference>
<reference evidence="2" key="1">
    <citation type="submission" date="2025-08" db="UniProtKB">
        <authorList>
            <consortium name="Ensembl"/>
        </authorList>
    </citation>
    <scope>IDENTIFICATION</scope>
</reference>
<sequence length="252" mass="28876">MTESQGGHEPNRTQELRAVVVRKKQREGTFKLRVIFLDDSESIFEVEQRILGNDFYNKVCGHLKLLEKEYFGLEFRHQCGSYMWLELLKPLAKQVKSNDPTFRFIVKFFPPDPGQLQKELTRYLFALQIKQDLSNGSLTCNDNSAALLVSHLLQSELGDYEEELDLQHLESKKYVPNQECLHKKILRFHKRHRGQTPGEADSQLLEVARKLDMYGIRPQAASDGEGTKINLAITHSGVLVFQVMAGLVTKTS</sequence>
<dbReference type="InterPro" id="IPR035963">
    <property type="entry name" value="FERM_2"/>
</dbReference>
<dbReference type="Pfam" id="PF09379">
    <property type="entry name" value="FERM_N"/>
    <property type="match status" value="1"/>
</dbReference>
<dbReference type="PRINTS" id="PR00661">
    <property type="entry name" value="ERMFAMILY"/>
</dbReference>
<reference evidence="2" key="2">
    <citation type="submission" date="2025-09" db="UniProtKB">
        <authorList>
            <consortium name="Ensembl"/>
        </authorList>
    </citation>
    <scope>IDENTIFICATION</scope>
</reference>
<proteinExistence type="predicted"/>
<evidence type="ECO:0000313" key="3">
    <source>
        <dbReference type="Proteomes" id="UP000472277"/>
    </source>
</evidence>
<dbReference type="GO" id="GO:0005085">
    <property type="term" value="F:guanyl-nucleotide exchange factor activity"/>
    <property type="evidence" value="ECO:0007669"/>
    <property type="project" value="TreeGrafter"/>
</dbReference>
<feature type="domain" description="FERM" evidence="1">
    <location>
        <begin position="30"/>
        <end position="252"/>
    </location>
</feature>
<dbReference type="OMA" id="THIGMSA"/>
<dbReference type="GO" id="GO:0008092">
    <property type="term" value="F:cytoskeletal protein binding"/>
    <property type="evidence" value="ECO:0007669"/>
    <property type="project" value="InterPro"/>
</dbReference>
<dbReference type="PANTHER" id="PTHR45858:SF1">
    <property type="entry name" value="FERM DOMAIN-CONTAINING PROTEIN 7"/>
    <property type="match status" value="1"/>
</dbReference>
<dbReference type="InterPro" id="IPR000299">
    <property type="entry name" value="FERM_domain"/>
</dbReference>
<evidence type="ECO:0000259" key="1">
    <source>
        <dbReference type="PROSITE" id="PS50057"/>
    </source>
</evidence>
<dbReference type="CDD" id="cd14473">
    <property type="entry name" value="FERM_B-lobe"/>
    <property type="match status" value="1"/>
</dbReference>
<dbReference type="InterPro" id="IPR014352">
    <property type="entry name" value="FERM/acyl-CoA-bd_prot_sf"/>
</dbReference>
<dbReference type="SUPFAM" id="SSF47031">
    <property type="entry name" value="Second domain of FERM"/>
    <property type="match status" value="1"/>
</dbReference>
<dbReference type="GeneTree" id="ENSGT00940000158972"/>
<keyword evidence="3" id="KW-1185">Reference proteome</keyword>
<organism evidence="2 3">
    <name type="scientific">Salmo trutta</name>
    <name type="common">Brown trout</name>
    <dbReference type="NCBI Taxonomy" id="8032"/>
    <lineage>
        <taxon>Eukaryota</taxon>
        <taxon>Metazoa</taxon>
        <taxon>Chordata</taxon>
        <taxon>Craniata</taxon>
        <taxon>Vertebrata</taxon>
        <taxon>Euteleostomi</taxon>
        <taxon>Actinopterygii</taxon>
        <taxon>Neopterygii</taxon>
        <taxon>Teleostei</taxon>
        <taxon>Protacanthopterygii</taxon>
        <taxon>Salmoniformes</taxon>
        <taxon>Salmonidae</taxon>
        <taxon>Salmoninae</taxon>
        <taxon>Salmo</taxon>
    </lineage>
</organism>
<accession>A0A674CL29</accession>
<dbReference type="SMART" id="SM00295">
    <property type="entry name" value="B41"/>
    <property type="match status" value="1"/>
</dbReference>
<dbReference type="InterPro" id="IPR000798">
    <property type="entry name" value="Ez/rad/moesin-like"/>
</dbReference>
<dbReference type="Pfam" id="PF00373">
    <property type="entry name" value="FERM_M"/>
    <property type="match status" value="1"/>
</dbReference>
<dbReference type="InParanoid" id="A0A674CL29"/>
<dbReference type="Gene3D" id="3.10.20.90">
    <property type="entry name" value="Phosphatidylinositol 3-kinase Catalytic Subunit, Chain A, domain 1"/>
    <property type="match status" value="1"/>
</dbReference>
<dbReference type="FunFam" id="3.10.20.90:FF:000040">
    <property type="entry name" value="FERM, RhoGEF and pleckstrin domain-containing protein"/>
    <property type="match status" value="1"/>
</dbReference>
<dbReference type="PROSITE" id="PS00660">
    <property type="entry name" value="FERM_1"/>
    <property type="match status" value="1"/>
</dbReference>
<evidence type="ECO:0000313" key="2">
    <source>
        <dbReference type="Ensembl" id="ENSSTUP00000084164.1"/>
    </source>
</evidence>
<dbReference type="InterPro" id="IPR029071">
    <property type="entry name" value="Ubiquitin-like_domsf"/>
</dbReference>
<dbReference type="Gene3D" id="1.20.80.10">
    <property type="match status" value="1"/>
</dbReference>